<evidence type="ECO:0000313" key="2">
    <source>
        <dbReference type="Proteomes" id="UP000009168"/>
    </source>
</evidence>
<dbReference type="PANTHER" id="PTHR13318">
    <property type="entry name" value="PARTNER OF PAIRED, ISOFORM B-RELATED"/>
    <property type="match status" value="1"/>
</dbReference>
<dbReference type="Gene3D" id="3.80.10.10">
    <property type="entry name" value="Ribonuclease Inhibitor"/>
    <property type="match status" value="3"/>
</dbReference>
<name>Q24I91_TETTS</name>
<reference evidence="2" key="1">
    <citation type="journal article" date="2006" name="PLoS Biol.">
        <title>Macronuclear genome sequence of the ciliate Tetrahymena thermophila, a model eukaryote.</title>
        <authorList>
            <person name="Eisen J.A."/>
            <person name="Coyne R.S."/>
            <person name="Wu M."/>
            <person name="Wu D."/>
            <person name="Thiagarajan M."/>
            <person name="Wortman J.R."/>
            <person name="Badger J.H."/>
            <person name="Ren Q."/>
            <person name="Amedeo P."/>
            <person name="Jones K.M."/>
            <person name="Tallon L.J."/>
            <person name="Delcher A.L."/>
            <person name="Salzberg S.L."/>
            <person name="Silva J.C."/>
            <person name="Haas B.J."/>
            <person name="Majoros W.H."/>
            <person name="Farzad M."/>
            <person name="Carlton J.M."/>
            <person name="Smith R.K. Jr."/>
            <person name="Garg J."/>
            <person name="Pearlman R.E."/>
            <person name="Karrer K.M."/>
            <person name="Sun L."/>
            <person name="Manning G."/>
            <person name="Elde N.C."/>
            <person name="Turkewitz A.P."/>
            <person name="Asai D.J."/>
            <person name="Wilkes D.E."/>
            <person name="Wang Y."/>
            <person name="Cai H."/>
            <person name="Collins K."/>
            <person name="Stewart B.A."/>
            <person name="Lee S.R."/>
            <person name="Wilamowska K."/>
            <person name="Weinberg Z."/>
            <person name="Ruzzo W.L."/>
            <person name="Wloga D."/>
            <person name="Gaertig J."/>
            <person name="Frankel J."/>
            <person name="Tsao C.-C."/>
            <person name="Gorovsky M.A."/>
            <person name="Keeling P.J."/>
            <person name="Waller R.F."/>
            <person name="Patron N.J."/>
            <person name="Cherry J.M."/>
            <person name="Stover N.A."/>
            <person name="Krieger C.J."/>
            <person name="del Toro C."/>
            <person name="Ryder H.F."/>
            <person name="Williamson S.C."/>
            <person name="Barbeau R.A."/>
            <person name="Hamilton E.P."/>
            <person name="Orias E."/>
        </authorList>
    </citation>
    <scope>NUCLEOTIDE SEQUENCE [LARGE SCALE GENOMIC DNA]</scope>
    <source>
        <strain evidence="2">SB210</strain>
    </source>
</reference>
<dbReference type="eggNOG" id="ENOG502SYVJ">
    <property type="taxonomic scope" value="Eukaryota"/>
</dbReference>
<evidence type="ECO:0000313" key="1">
    <source>
        <dbReference type="EMBL" id="EAS07506.2"/>
    </source>
</evidence>
<organism evidence="1 2">
    <name type="scientific">Tetrahymena thermophila (strain SB210)</name>
    <dbReference type="NCBI Taxonomy" id="312017"/>
    <lineage>
        <taxon>Eukaryota</taxon>
        <taxon>Sar</taxon>
        <taxon>Alveolata</taxon>
        <taxon>Ciliophora</taxon>
        <taxon>Intramacronucleata</taxon>
        <taxon>Oligohymenophorea</taxon>
        <taxon>Hymenostomatida</taxon>
        <taxon>Tetrahymenina</taxon>
        <taxon>Tetrahymenidae</taxon>
        <taxon>Tetrahymena</taxon>
    </lineage>
</organism>
<protein>
    <recommendedName>
        <fullName evidence="3">Kinase domain protein</fullName>
    </recommendedName>
</protein>
<gene>
    <name evidence="1" type="ORF">TTHERM_01035690</name>
</gene>
<dbReference type="HOGENOM" id="CLU_240680_0_0_1"/>
<proteinExistence type="predicted"/>
<dbReference type="Proteomes" id="UP000009168">
    <property type="component" value="Unassembled WGS sequence"/>
</dbReference>
<dbReference type="InterPro" id="IPR011009">
    <property type="entry name" value="Kinase-like_dom_sf"/>
</dbReference>
<sequence>MSSPQDRENLISNAILVRKKDIHKYLSQNNYYLQDHLKPIYEEFAKSLKDIDVNSHEFILKNRIFLNTINIQNLEQLIDSYYQEDLDKIKQSELEIINMLSLWMPDITFNEIIPIDNQKGQLKRVVIQCTSICKNVKIKFYMKITVKNIQNIGDMVQEKEHFNQICSYSARFLSMKYQKVISEHLIISASSVGISKNLQRGISNREDVQNKHYLDIVLTDFCEYTLRQIIYYSKQASKQQEQKQELMRQKVSTTSTYYGTASLQQIQNSLSQTQTLIEKFSFQHLQKDLIEALFFMHTRGYTHNSINLDNIFYDKYINAFVVGGFDAISTNVRDYDKFRDDVRQFGLVLIEFLLSFYNIKIQEDLYTLDDIMIRNLIENLSSNKIIQSKKNFILLNLNIFQQRNILFDIFCASDKTNYSKNSNDMQLIADNQNKLKYSDQDDISNLADRPFDIVELAIALNIQHCLVTSSHSTMKSFLTQNDVFDEKSLASHLIDPLNNKYSYWKYRGTTKNGLFDGLGEIFFEPPQLFDQLDEVLYSDCEDDLATSKKQQSLTSPPVIFNQVPYKFQTQNSFYEDSNCPELESHRLNQLTTPHTVSRTASKAGMHYFNVSNCQGFHDRLSVVRNEESNYFHSDLKQQKISLKIFKGIWENGFNQKYLNYVTTEQFKDFFLLNNYLKIIQHNSHQELQFSVKSEKPTKAIASSKIIDLQFSTQKEQVIDSLNVITKYLQIPIARITFDLKGAQQRKVTNEAQCIELQCDDGNTLYILFESNYLLKEEEFYIILEKATLSNYLALQMSDTKITDKFFYGMSFNTKLKYLCHLQLAYINKITDEGFIYFVKNCPSQHLNSLDISHTQLSNISIMELATSNKITQLNHLNISYNSLINEKSVIEFIKSSNSLFISHLNVSGLDISDNLVDILCLSPFMKNITEIIMNDCPNITFRIFEVFSKSESVNYIKRIELSNCLQHSNITAAKKTGFLNGLLDKRKSKQEFKSFAKTDKLGNLRVINLQGCNILHNHIKQLADSHSLKQVEEINVSRCDHMTDECIKEISTSQNFQNLKALYLSNLKNLTAVSIELIGNSKYLINLDTIYLDGCDKIDKNILINAMNLNNFQNLKVLRFDETQYSISLIRQINFSNKNSVQTFWRMQSIEILIQNPDLFFKLYISEILTLNQKPIRFIVSKQNEPSVIQKLALILNHQIINFQESSCRINVNDIMLNEKMIDEIKRQKNQNINSFCYTDICTLGNYKAVQRTIQTDNVKKENVSLDQSFVVIDGFETKSQPQSTKQIINLPHSFYEQKVYCRNECFKAMHYLKFVKELSKLDLSYSKSINLPGYQFIKECVFFPNLIELNLQGLQILNKHVQQMCYGIQFTGLRILNLRNCSSLTFQGFEYFLQSGITDTLQYLDIYNSQIEGTDFSLCLPDFAFLSQLNQGQINITLNKQDIHDEEKVKKKIGLLFAKIRSLFYINQISFQVYKLKITSQVFSGLSSIFQDHQNTLRSVQVIFCNAKNMNSEQSISFWSSIAQLSKLKSISLVFQSCKNIDKQFLKNLFFGVSVLIQLEEMHLVFPKTEFIINNEDFTPVCVAMTRLQKLQILDINLHEIPLVNNQFLEELVYIVGNLENIRSLSIDYSWIINFQMSNILKLFESLEASKMKLLTLNLDFEMCTFNQAIWKKMKKYILSQSTLIELNLNISYCVELKEKSIVKFINQCLELKMLKVLKLLMWGVGKITQKSKDILKQNTNIYLIDTFDLSIQEIQ</sequence>
<keyword evidence="2" id="KW-1185">Reference proteome</keyword>
<dbReference type="SUPFAM" id="SSF52047">
    <property type="entry name" value="RNI-like"/>
    <property type="match status" value="2"/>
</dbReference>
<dbReference type="InterPro" id="IPR006553">
    <property type="entry name" value="Leu-rich_rpt_Cys-con_subtyp"/>
</dbReference>
<accession>Q24I91</accession>
<evidence type="ECO:0008006" key="3">
    <source>
        <dbReference type="Google" id="ProtNLM"/>
    </source>
</evidence>
<dbReference type="SMART" id="SM00367">
    <property type="entry name" value="LRR_CC"/>
    <property type="match status" value="6"/>
</dbReference>
<dbReference type="STRING" id="312017.Q24I91"/>
<dbReference type="InterPro" id="IPR032675">
    <property type="entry name" value="LRR_dom_sf"/>
</dbReference>
<dbReference type="InParanoid" id="Q24I91"/>
<dbReference type="SUPFAM" id="SSF56112">
    <property type="entry name" value="Protein kinase-like (PK-like)"/>
    <property type="match status" value="1"/>
</dbReference>
<dbReference type="PANTHER" id="PTHR13318:SF95">
    <property type="entry name" value="F-BOX PROTEIN YLR352W"/>
    <property type="match status" value="1"/>
</dbReference>
<dbReference type="RefSeq" id="XP_001027748.2">
    <property type="nucleotide sequence ID" value="XM_001027748.2"/>
</dbReference>
<dbReference type="GO" id="GO:0019005">
    <property type="term" value="C:SCF ubiquitin ligase complex"/>
    <property type="evidence" value="ECO:0007669"/>
    <property type="project" value="TreeGrafter"/>
</dbReference>
<dbReference type="KEGG" id="tet:TTHERM_01035690"/>
<dbReference type="EMBL" id="GG662225">
    <property type="protein sequence ID" value="EAS07506.2"/>
    <property type="molecule type" value="Genomic_DNA"/>
</dbReference>
<dbReference type="GeneID" id="7837645"/>
<dbReference type="OrthoDB" id="283189at2759"/>
<dbReference type="GO" id="GO:0031146">
    <property type="term" value="P:SCF-dependent proteasomal ubiquitin-dependent protein catabolic process"/>
    <property type="evidence" value="ECO:0007669"/>
    <property type="project" value="TreeGrafter"/>
</dbReference>